<organism evidence="1 2">
    <name type="scientific">Filimonas lacunae</name>
    <dbReference type="NCBI Taxonomy" id="477680"/>
    <lineage>
        <taxon>Bacteria</taxon>
        <taxon>Pseudomonadati</taxon>
        <taxon>Bacteroidota</taxon>
        <taxon>Chitinophagia</taxon>
        <taxon>Chitinophagales</taxon>
        <taxon>Chitinophagaceae</taxon>
        <taxon>Filimonas</taxon>
    </lineage>
</organism>
<evidence type="ECO:0000313" key="1">
    <source>
        <dbReference type="EMBL" id="SIS69610.1"/>
    </source>
</evidence>
<proteinExistence type="predicted"/>
<dbReference type="AlphaFoldDB" id="A0A1N7L7E6"/>
<dbReference type="EMBL" id="FTOR01000001">
    <property type="protein sequence ID" value="SIS69610.1"/>
    <property type="molecule type" value="Genomic_DNA"/>
</dbReference>
<sequence>MQLIDKRQKVTAKDAPLADDVMEMDDLWKKRIKY</sequence>
<dbReference type="Proteomes" id="UP000186917">
    <property type="component" value="Unassembled WGS sequence"/>
</dbReference>
<evidence type="ECO:0000313" key="2">
    <source>
        <dbReference type="Proteomes" id="UP000186917"/>
    </source>
</evidence>
<protein>
    <submittedName>
        <fullName evidence="1">Uncharacterized protein</fullName>
    </submittedName>
</protein>
<name>A0A1N7L7E6_9BACT</name>
<gene>
    <name evidence="1" type="ORF">SAMN05421788_101681</name>
</gene>
<reference evidence="2" key="1">
    <citation type="submission" date="2017-01" db="EMBL/GenBank/DDBJ databases">
        <authorList>
            <person name="Varghese N."/>
            <person name="Submissions S."/>
        </authorList>
    </citation>
    <scope>NUCLEOTIDE SEQUENCE [LARGE SCALE GENOMIC DNA]</scope>
    <source>
        <strain evidence="2">DSM 21054</strain>
    </source>
</reference>
<keyword evidence="2" id="KW-1185">Reference proteome</keyword>
<accession>A0A1N7L7E6</accession>